<organism evidence="4 5">
    <name type="scientific">Tropilaelaps mercedesae</name>
    <dbReference type="NCBI Taxonomy" id="418985"/>
    <lineage>
        <taxon>Eukaryota</taxon>
        <taxon>Metazoa</taxon>
        <taxon>Ecdysozoa</taxon>
        <taxon>Arthropoda</taxon>
        <taxon>Chelicerata</taxon>
        <taxon>Arachnida</taxon>
        <taxon>Acari</taxon>
        <taxon>Parasitiformes</taxon>
        <taxon>Mesostigmata</taxon>
        <taxon>Gamasina</taxon>
        <taxon>Dermanyssoidea</taxon>
        <taxon>Laelapidae</taxon>
        <taxon>Tropilaelaps</taxon>
    </lineage>
</organism>
<dbReference type="OrthoDB" id="10067219at2759"/>
<dbReference type="InParanoid" id="A0A1V9XCD9"/>
<dbReference type="SMART" id="SM00251">
    <property type="entry name" value="SAM_PNT"/>
    <property type="match status" value="1"/>
</dbReference>
<comment type="similarity">
    <text evidence="1">Belongs to the ETS family.</text>
</comment>
<evidence type="ECO:0000256" key="2">
    <source>
        <dbReference type="ARBA" id="ARBA00023125"/>
    </source>
</evidence>
<dbReference type="Gene3D" id="1.10.150.50">
    <property type="entry name" value="Transcription Factor, Ets-1"/>
    <property type="match status" value="1"/>
</dbReference>
<name>A0A1V9XCD9_9ACAR</name>
<comment type="caution">
    <text evidence="4">The sequence shown here is derived from an EMBL/GenBank/DDBJ whole genome shotgun (WGS) entry which is preliminary data.</text>
</comment>
<reference evidence="4 5" key="1">
    <citation type="journal article" date="2017" name="Gigascience">
        <title>Draft genome of the honey bee ectoparasitic mite, Tropilaelaps mercedesae, is shaped by the parasitic life history.</title>
        <authorList>
            <person name="Dong X."/>
            <person name="Armstrong S.D."/>
            <person name="Xia D."/>
            <person name="Makepeace B.L."/>
            <person name="Darby A.C."/>
            <person name="Kadowaki T."/>
        </authorList>
    </citation>
    <scope>NUCLEOTIDE SEQUENCE [LARGE SCALE GENOMIC DNA]</scope>
    <source>
        <strain evidence="4">Wuxi-XJTLU</strain>
    </source>
</reference>
<dbReference type="EMBL" id="MNPL01015170">
    <property type="protein sequence ID" value="OQR71204.1"/>
    <property type="molecule type" value="Genomic_DNA"/>
</dbReference>
<evidence type="ECO:0000313" key="5">
    <source>
        <dbReference type="Proteomes" id="UP000192247"/>
    </source>
</evidence>
<dbReference type="AlphaFoldDB" id="A0A1V9XCD9"/>
<evidence type="ECO:0000259" key="3">
    <source>
        <dbReference type="PROSITE" id="PS51433"/>
    </source>
</evidence>
<dbReference type="SUPFAM" id="SSF47769">
    <property type="entry name" value="SAM/Pointed domain"/>
    <property type="match status" value="1"/>
</dbReference>
<accession>A0A1V9XCD9</accession>
<dbReference type="PROSITE" id="PS51433">
    <property type="entry name" value="PNT"/>
    <property type="match status" value="1"/>
</dbReference>
<dbReference type="InterPro" id="IPR003118">
    <property type="entry name" value="Pointed_dom"/>
</dbReference>
<dbReference type="InterPro" id="IPR013761">
    <property type="entry name" value="SAM/pointed_sf"/>
</dbReference>
<dbReference type="STRING" id="418985.A0A1V9XCD9"/>
<keyword evidence="5" id="KW-1185">Reference proteome</keyword>
<proteinExistence type="inferred from homology"/>
<dbReference type="FunFam" id="1.10.150.50:FF:000014">
    <property type="entry name" value="Protein c-ets-1 isoform 1"/>
    <property type="match status" value="1"/>
</dbReference>
<dbReference type="GO" id="GO:0043565">
    <property type="term" value="F:sequence-specific DNA binding"/>
    <property type="evidence" value="ECO:0007669"/>
    <property type="project" value="InterPro"/>
</dbReference>
<evidence type="ECO:0000256" key="1">
    <source>
        <dbReference type="ARBA" id="ARBA00005562"/>
    </source>
</evidence>
<protein>
    <submittedName>
        <fullName evidence="4">Protein C-ets-1-like</fullName>
    </submittedName>
</protein>
<evidence type="ECO:0000313" key="4">
    <source>
        <dbReference type="EMBL" id="OQR71204.1"/>
    </source>
</evidence>
<gene>
    <name evidence="4" type="ORF">BIW11_11147</name>
</gene>
<keyword evidence="2" id="KW-0238">DNA-binding</keyword>
<feature type="domain" description="PNT" evidence="3">
    <location>
        <begin position="78"/>
        <end position="164"/>
    </location>
</feature>
<dbReference type="Pfam" id="PF02198">
    <property type="entry name" value="SAM_PNT"/>
    <property type="match status" value="1"/>
</dbReference>
<sequence>MSISSKIALPRCAVITSPLHPGDYEKESETRVCSRLSRRVDLSELENLRVITPRLDLPSQVPPLTPGTNQKMTNVLRASFSTWDKAREAVNTPRDPRAWSSADVRHWLAWAVSEFSLQGLDLCLFETLGGREICALGKEVFLAWAPPFTGDILWAHLDMLLKGEYQASALPTE</sequence>
<dbReference type="Proteomes" id="UP000192247">
    <property type="component" value="Unassembled WGS sequence"/>
</dbReference>